<dbReference type="Pfam" id="PF02536">
    <property type="entry name" value="mTERF"/>
    <property type="match status" value="1"/>
</dbReference>
<dbReference type="InterPro" id="IPR003690">
    <property type="entry name" value="MTERF"/>
</dbReference>
<keyword evidence="3" id="KW-0809">Transit peptide</keyword>
<dbReference type="FunFam" id="1.25.70.10:FF:000001">
    <property type="entry name" value="Mitochondrial transcription termination factor-like"/>
    <property type="match status" value="1"/>
</dbReference>
<dbReference type="EMBL" id="AUSU01000579">
    <property type="protein sequence ID" value="EPS73057.1"/>
    <property type="molecule type" value="Genomic_DNA"/>
</dbReference>
<dbReference type="GO" id="GO:0003676">
    <property type="term" value="F:nucleic acid binding"/>
    <property type="evidence" value="ECO:0007669"/>
    <property type="project" value="InterPro"/>
</dbReference>
<reference evidence="4 5" key="1">
    <citation type="journal article" date="2013" name="BMC Genomics">
        <title>The miniature genome of a carnivorous plant Genlisea aurea contains a low number of genes and short non-coding sequences.</title>
        <authorList>
            <person name="Leushkin E.V."/>
            <person name="Sutormin R.A."/>
            <person name="Nabieva E.R."/>
            <person name="Penin A.A."/>
            <person name="Kondrashov A.S."/>
            <person name="Logacheva M.D."/>
        </authorList>
    </citation>
    <scope>NUCLEOTIDE SEQUENCE [LARGE SCALE GENOMIC DNA]</scope>
</reference>
<dbReference type="PANTHER" id="PTHR13068:SF130">
    <property type="entry name" value="TRANSCRIPTION TERMINATION FACTOR MTERF6, CHLOROPLASTIC_MITOCHONDRIAL-LIKE"/>
    <property type="match status" value="1"/>
</dbReference>
<keyword evidence="2" id="KW-0806">Transcription termination</keyword>
<comment type="similarity">
    <text evidence="1">Belongs to the mTERF family.</text>
</comment>
<protein>
    <submittedName>
        <fullName evidence="4">Uncharacterized protein</fullName>
    </submittedName>
</protein>
<dbReference type="Gene3D" id="1.25.70.10">
    <property type="entry name" value="Transcription termination factor 3, mitochondrial"/>
    <property type="match status" value="1"/>
</dbReference>
<dbReference type="PANTHER" id="PTHR13068">
    <property type="entry name" value="CGI-12 PROTEIN-RELATED"/>
    <property type="match status" value="1"/>
</dbReference>
<name>S8EKD5_9LAMI</name>
<feature type="non-terminal residue" evidence="4">
    <location>
        <position position="1"/>
    </location>
</feature>
<evidence type="ECO:0000256" key="1">
    <source>
        <dbReference type="ARBA" id="ARBA00007692"/>
    </source>
</evidence>
<feature type="non-terminal residue" evidence="4">
    <location>
        <position position="295"/>
    </location>
</feature>
<dbReference type="AlphaFoldDB" id="S8EKD5"/>
<dbReference type="InterPro" id="IPR038538">
    <property type="entry name" value="MTERF_sf"/>
</dbReference>
<keyword evidence="5" id="KW-1185">Reference proteome</keyword>
<evidence type="ECO:0000313" key="4">
    <source>
        <dbReference type="EMBL" id="EPS73057.1"/>
    </source>
</evidence>
<accession>S8EKD5</accession>
<dbReference type="GO" id="GO:0006353">
    <property type="term" value="P:DNA-templated transcription termination"/>
    <property type="evidence" value="ECO:0007669"/>
    <property type="project" value="UniProtKB-KW"/>
</dbReference>
<evidence type="ECO:0000256" key="2">
    <source>
        <dbReference type="ARBA" id="ARBA00022472"/>
    </source>
</evidence>
<organism evidence="4 5">
    <name type="scientific">Genlisea aurea</name>
    <dbReference type="NCBI Taxonomy" id="192259"/>
    <lineage>
        <taxon>Eukaryota</taxon>
        <taxon>Viridiplantae</taxon>
        <taxon>Streptophyta</taxon>
        <taxon>Embryophyta</taxon>
        <taxon>Tracheophyta</taxon>
        <taxon>Spermatophyta</taxon>
        <taxon>Magnoliopsida</taxon>
        <taxon>eudicotyledons</taxon>
        <taxon>Gunneridae</taxon>
        <taxon>Pentapetalae</taxon>
        <taxon>asterids</taxon>
        <taxon>lamiids</taxon>
        <taxon>Lamiales</taxon>
        <taxon>Lentibulariaceae</taxon>
        <taxon>Genlisea</taxon>
    </lineage>
</organism>
<comment type="caution">
    <text evidence="4">The sequence shown here is derived from an EMBL/GenBank/DDBJ whole genome shotgun (WGS) entry which is preliminary data.</text>
</comment>
<sequence>LSSLKNPSDSDKVLSFLKKNGFSISQIEKMVKYKPQFLTCSLERVMKPKIKIFREFGYSADELAVLVSDHPWILNKAMEKIDHSLAVLKEIVQSNAAVAELLRSSGWFLTTDLNKSLVPNIEFLQSCGVTLDQLRSTIYHFPRFFLCSPQHLRESVRRADELGMKRSSRIFLHGVRVISSMSKEKWDSKWQTLIDVGFSKDDILKAFRQYPVVFAVSPEKMLKVKEVVLATGRYDASCICKDAKSLGCSIEKWHKPRYQVLEILERKGVIKRWPNYTTLCRQSNLNFYKAYIEPH</sequence>
<proteinExistence type="inferred from homology"/>
<dbReference type="OrthoDB" id="637682at2759"/>
<gene>
    <name evidence="4" type="ORF">M569_01703</name>
</gene>
<keyword evidence="2" id="KW-0805">Transcription regulation</keyword>
<evidence type="ECO:0000256" key="3">
    <source>
        <dbReference type="ARBA" id="ARBA00022946"/>
    </source>
</evidence>
<evidence type="ECO:0000313" key="5">
    <source>
        <dbReference type="Proteomes" id="UP000015453"/>
    </source>
</evidence>
<keyword evidence="2" id="KW-0804">Transcription</keyword>
<dbReference type="SMART" id="SM00733">
    <property type="entry name" value="Mterf"/>
    <property type="match status" value="7"/>
</dbReference>
<dbReference type="Proteomes" id="UP000015453">
    <property type="component" value="Unassembled WGS sequence"/>
</dbReference>